<comment type="caution">
    <text evidence="15">The sequence shown here is derived from an EMBL/GenBank/DDBJ whole genome shotgun (WGS) entry which is preliminary data.</text>
</comment>
<dbReference type="InterPro" id="IPR038770">
    <property type="entry name" value="Na+/solute_symporter_sf"/>
</dbReference>
<feature type="transmembrane region" description="Helical" evidence="11">
    <location>
        <begin position="31"/>
        <end position="50"/>
    </location>
</feature>
<dbReference type="GO" id="GO:0016020">
    <property type="term" value="C:membrane"/>
    <property type="evidence" value="ECO:0007669"/>
    <property type="project" value="UniProtKB-SubCell"/>
</dbReference>
<evidence type="ECO:0008006" key="17">
    <source>
        <dbReference type="Google" id="ProtNLM"/>
    </source>
</evidence>
<dbReference type="OrthoDB" id="2687058at2759"/>
<dbReference type="Gene3D" id="1.20.1530.20">
    <property type="match status" value="1"/>
</dbReference>
<evidence type="ECO:0000256" key="4">
    <source>
        <dbReference type="ARBA" id="ARBA00022538"/>
    </source>
</evidence>
<proteinExistence type="inferred from homology"/>
<dbReference type="FunFam" id="1.20.1530.20:FF:000003">
    <property type="entry name" value="Cation/H(+) antiporter 15"/>
    <property type="match status" value="1"/>
</dbReference>
<evidence type="ECO:0000256" key="3">
    <source>
        <dbReference type="ARBA" id="ARBA00022449"/>
    </source>
</evidence>
<dbReference type="Pfam" id="PF23256">
    <property type="entry name" value="CHX17_2nd"/>
    <property type="match status" value="1"/>
</dbReference>
<dbReference type="GO" id="GO:0006813">
    <property type="term" value="P:potassium ion transport"/>
    <property type="evidence" value="ECO:0007669"/>
    <property type="project" value="UniProtKB-KW"/>
</dbReference>
<dbReference type="EMBL" id="JRKL02002919">
    <property type="protein sequence ID" value="KAF3957073.1"/>
    <property type="molecule type" value="Genomic_DNA"/>
</dbReference>
<name>A0A8J4VD87_9ROSI</name>
<gene>
    <name evidence="15" type="ORF">CMV_017875</name>
</gene>
<evidence type="ECO:0000256" key="8">
    <source>
        <dbReference type="ARBA" id="ARBA00023065"/>
    </source>
</evidence>
<sequence>MVSNATAGLICPSPMKPTSNGIFQGDDPLQFSLPLVILQICLVLVVTRGLAFILKPLRQPRVIAEIIGGILLGPSALGRSKSYMQAIFPPKSLPVLDTLANIGLLLFLFLAGLGLDPKSLRRTGKKALGIALAGISLPFALGIGSSYVLKETISRGVNRNAFLVFMGVALSITAFPVLARILAELKLLTTDVGKMAMSAAAVNDVVAWILLALAIALSGTGKSSLVSLWIFLSGCVFVVCAILIVPPIFKWIAQRCHEGEPVKETYICATLAVVLAAGLVTDAIGIHAMFGAFVIGVLIPKDGPFADTLVEKVEDLVSGLFLPLYFVSSGLKTNVATIQGLQSWGLLVLVIFTACFGKIFGTLLVTLLCKAPLREALTLGFLMNTKGLVELIVLNIGKDRKVLNDQTFAIMVLMALFTTFITTPIVMAIYKPEKRKRMADYKNRTIERKNPNTQLRILTCYHSARNIPSIINLLEASRGSEKREGLSVDALHLMELSERSSAIIMVHKARKHGLPFWNKSQQSDSNHVVVAFEAYRQLSHVSIRSMKAISSIPDMHDDICNAAETNRAAIIILPFHKHQRVDGSLETTRNDFHLVNLKVLEHARCSVGILVDRGLGGTTQVAASNVSYFIMVPFFGGCDDREALAYGVRMAEHPGIRLMVIRFIVEPESMGEIVRVNIDSSSSTELRSSDEEFLAEFKQNMAKDDSIKYAEKLVRNAADTIAVLSELKCCNLFLVGRMPECEAALDLSRSDCPELGPVGSLLTSPDFSTTASVLIVQQYKSGTSPNLTLQVEDESPDKDSESN</sequence>
<feature type="domain" description="Cation/H(+) antiporter central" evidence="13">
    <location>
        <begin position="486"/>
        <end position="625"/>
    </location>
</feature>
<evidence type="ECO:0000259" key="14">
    <source>
        <dbReference type="Pfam" id="PF23259"/>
    </source>
</evidence>
<evidence type="ECO:0000256" key="7">
    <source>
        <dbReference type="ARBA" id="ARBA00022989"/>
    </source>
</evidence>
<dbReference type="GO" id="GO:0012505">
    <property type="term" value="C:endomembrane system"/>
    <property type="evidence" value="ECO:0007669"/>
    <property type="project" value="TreeGrafter"/>
</dbReference>
<protein>
    <recommendedName>
        <fullName evidence="17">Cation/H+ exchanger domain-containing protein</fullName>
    </recommendedName>
</protein>
<evidence type="ECO:0000259" key="13">
    <source>
        <dbReference type="Pfam" id="PF23256"/>
    </source>
</evidence>
<comment type="similarity">
    <text evidence="10">Belongs to the monovalent cation:proton antiporter 2 (CPA2) transporter (TC 2.A.37) family. CHX (TC 2.A.37.4) subfamily.</text>
</comment>
<keyword evidence="2" id="KW-0813">Transport</keyword>
<evidence type="ECO:0000256" key="6">
    <source>
        <dbReference type="ARBA" id="ARBA00022958"/>
    </source>
</evidence>
<feature type="transmembrane region" description="Helical" evidence="11">
    <location>
        <begin position="225"/>
        <end position="245"/>
    </location>
</feature>
<dbReference type="Gene3D" id="3.40.50.12370">
    <property type="match status" value="1"/>
</dbReference>
<evidence type="ECO:0000256" key="9">
    <source>
        <dbReference type="ARBA" id="ARBA00023136"/>
    </source>
</evidence>
<keyword evidence="4" id="KW-0633">Potassium transport</keyword>
<feature type="transmembrane region" description="Helical" evidence="11">
    <location>
        <begin position="98"/>
        <end position="115"/>
    </location>
</feature>
<feature type="transmembrane region" description="Helical" evidence="11">
    <location>
        <begin position="161"/>
        <end position="183"/>
    </location>
</feature>
<evidence type="ECO:0000313" key="15">
    <source>
        <dbReference type="EMBL" id="KAF3957073.1"/>
    </source>
</evidence>
<keyword evidence="7 11" id="KW-1133">Transmembrane helix</keyword>
<keyword evidence="9 11" id="KW-0472">Membrane</keyword>
<accession>A0A8J4VD87</accession>
<dbReference type="InterPro" id="IPR006153">
    <property type="entry name" value="Cation/H_exchanger_TM"/>
</dbReference>
<dbReference type="Pfam" id="PF23259">
    <property type="entry name" value="CHX17_C"/>
    <property type="match status" value="1"/>
</dbReference>
<feature type="transmembrane region" description="Helical" evidence="11">
    <location>
        <begin position="344"/>
        <end position="369"/>
    </location>
</feature>
<evidence type="ECO:0000256" key="1">
    <source>
        <dbReference type="ARBA" id="ARBA00004141"/>
    </source>
</evidence>
<evidence type="ECO:0000259" key="12">
    <source>
        <dbReference type="Pfam" id="PF00999"/>
    </source>
</evidence>
<feature type="domain" description="Cation/H+ exchanger transmembrane" evidence="12">
    <location>
        <begin position="50"/>
        <end position="426"/>
    </location>
</feature>
<dbReference type="InterPro" id="IPR057291">
    <property type="entry name" value="CHX17_2nd"/>
</dbReference>
<dbReference type="Pfam" id="PF00999">
    <property type="entry name" value="Na_H_Exchanger"/>
    <property type="match status" value="1"/>
</dbReference>
<dbReference type="InterPro" id="IPR057290">
    <property type="entry name" value="CHX17_C"/>
</dbReference>
<keyword evidence="3" id="KW-0050">Antiport</keyword>
<feature type="domain" description="Cation/H(+) antiporter C-terminal" evidence="14">
    <location>
        <begin position="630"/>
        <end position="780"/>
    </location>
</feature>
<feature type="transmembrane region" description="Helical" evidence="11">
    <location>
        <begin position="195"/>
        <end position="219"/>
    </location>
</feature>
<dbReference type="GO" id="GO:0015297">
    <property type="term" value="F:antiporter activity"/>
    <property type="evidence" value="ECO:0007669"/>
    <property type="project" value="UniProtKB-KW"/>
</dbReference>
<feature type="transmembrane region" description="Helical" evidence="11">
    <location>
        <begin position="127"/>
        <end position="149"/>
    </location>
</feature>
<dbReference type="PANTHER" id="PTHR32468">
    <property type="entry name" value="CATION/H + ANTIPORTER"/>
    <property type="match status" value="1"/>
</dbReference>
<feature type="transmembrane region" description="Helical" evidence="11">
    <location>
        <begin position="408"/>
        <end position="430"/>
    </location>
</feature>
<keyword evidence="16" id="KW-1185">Reference proteome</keyword>
<keyword evidence="8" id="KW-0406">Ion transport</keyword>
<dbReference type="PANTHER" id="PTHR32468:SF34">
    <property type="entry name" value="CATION_H(+) ANTIPORTER 18"/>
    <property type="match status" value="1"/>
</dbReference>
<evidence type="ECO:0000256" key="10">
    <source>
        <dbReference type="ARBA" id="ARBA00038341"/>
    </source>
</evidence>
<comment type="subcellular location">
    <subcellularLocation>
        <location evidence="1">Membrane</location>
        <topology evidence="1">Multi-pass membrane protein</topology>
    </subcellularLocation>
</comment>
<evidence type="ECO:0000313" key="16">
    <source>
        <dbReference type="Proteomes" id="UP000737018"/>
    </source>
</evidence>
<feature type="transmembrane region" description="Helical" evidence="11">
    <location>
        <begin position="62"/>
        <end position="78"/>
    </location>
</feature>
<feature type="transmembrane region" description="Helical" evidence="11">
    <location>
        <begin position="266"/>
        <end position="299"/>
    </location>
</feature>
<evidence type="ECO:0000256" key="2">
    <source>
        <dbReference type="ARBA" id="ARBA00022448"/>
    </source>
</evidence>
<evidence type="ECO:0000256" key="5">
    <source>
        <dbReference type="ARBA" id="ARBA00022692"/>
    </source>
</evidence>
<dbReference type="InterPro" id="IPR050794">
    <property type="entry name" value="CPA2_transporter"/>
</dbReference>
<dbReference type="Proteomes" id="UP000737018">
    <property type="component" value="Unassembled WGS sequence"/>
</dbReference>
<keyword evidence="6" id="KW-0630">Potassium</keyword>
<dbReference type="GO" id="GO:1902600">
    <property type="term" value="P:proton transmembrane transport"/>
    <property type="evidence" value="ECO:0007669"/>
    <property type="project" value="InterPro"/>
</dbReference>
<feature type="transmembrane region" description="Helical" evidence="11">
    <location>
        <begin position="376"/>
        <end position="396"/>
    </location>
</feature>
<reference evidence="15" key="1">
    <citation type="submission" date="2020-03" db="EMBL/GenBank/DDBJ databases">
        <title>Castanea mollissima Vanexum genome sequencing.</title>
        <authorList>
            <person name="Staton M."/>
        </authorList>
    </citation>
    <scope>NUCLEOTIDE SEQUENCE</scope>
    <source>
        <tissue evidence="15">Leaf</tissue>
    </source>
</reference>
<keyword evidence="5 11" id="KW-0812">Transmembrane</keyword>
<organism evidence="15 16">
    <name type="scientific">Castanea mollissima</name>
    <name type="common">Chinese chestnut</name>
    <dbReference type="NCBI Taxonomy" id="60419"/>
    <lineage>
        <taxon>Eukaryota</taxon>
        <taxon>Viridiplantae</taxon>
        <taxon>Streptophyta</taxon>
        <taxon>Embryophyta</taxon>
        <taxon>Tracheophyta</taxon>
        <taxon>Spermatophyta</taxon>
        <taxon>Magnoliopsida</taxon>
        <taxon>eudicotyledons</taxon>
        <taxon>Gunneridae</taxon>
        <taxon>Pentapetalae</taxon>
        <taxon>rosids</taxon>
        <taxon>fabids</taxon>
        <taxon>Fagales</taxon>
        <taxon>Fagaceae</taxon>
        <taxon>Castanea</taxon>
    </lineage>
</organism>
<dbReference type="GO" id="GO:0006885">
    <property type="term" value="P:regulation of pH"/>
    <property type="evidence" value="ECO:0007669"/>
    <property type="project" value="TreeGrafter"/>
</dbReference>
<evidence type="ECO:0000256" key="11">
    <source>
        <dbReference type="SAM" id="Phobius"/>
    </source>
</evidence>
<dbReference type="AlphaFoldDB" id="A0A8J4VD87"/>